<evidence type="ECO:0000313" key="1">
    <source>
        <dbReference type="EMBL" id="KDR77111.1"/>
    </source>
</evidence>
<protein>
    <recommendedName>
        <fullName evidence="3">F-box domain-containing protein</fullName>
    </recommendedName>
</protein>
<gene>
    <name evidence="1" type="ORF">GALMADRAFT_246306</name>
</gene>
<sequence length="317" mass="35731">MSLPPEILYEILSYSLDSAWSRRESFSVLLTCSLFRDICLQILYIDLHFTSHAQLLSYTTTYSHSPPPYAPRSVALDISGDDSGLIFLDLYALFSQCFSTILKGAERDEDGRLSLELLRLRLNSHSFDPHVEIIYTSLSLVSPHRFIWTGPDPPHHFSIAIVPEAAIHLFRAISSYSNLVYLKLTHLTMAYQPSFNTLPTPPSLQTLYLGQVVFLHPLSVANLVLHPSMKNLERVALVDAYTGSIWGLRLRRSDIERAAIDATPEFLPRSPEDSTPINTNDSTAAFRLDLIRKIVVCEARTERIIGGDRVENNAILF</sequence>
<keyword evidence="2" id="KW-1185">Reference proteome</keyword>
<dbReference type="OrthoDB" id="2587912at2759"/>
<evidence type="ECO:0000313" key="2">
    <source>
        <dbReference type="Proteomes" id="UP000027222"/>
    </source>
</evidence>
<dbReference type="AlphaFoldDB" id="A0A067T1V0"/>
<name>A0A067T1V0_GALM3</name>
<organism evidence="1 2">
    <name type="scientific">Galerina marginata (strain CBS 339.88)</name>
    <dbReference type="NCBI Taxonomy" id="685588"/>
    <lineage>
        <taxon>Eukaryota</taxon>
        <taxon>Fungi</taxon>
        <taxon>Dikarya</taxon>
        <taxon>Basidiomycota</taxon>
        <taxon>Agaricomycotina</taxon>
        <taxon>Agaricomycetes</taxon>
        <taxon>Agaricomycetidae</taxon>
        <taxon>Agaricales</taxon>
        <taxon>Agaricineae</taxon>
        <taxon>Strophariaceae</taxon>
        <taxon>Galerina</taxon>
    </lineage>
</organism>
<proteinExistence type="predicted"/>
<accession>A0A067T1V0</accession>
<reference evidence="2" key="1">
    <citation type="journal article" date="2014" name="Proc. Natl. Acad. Sci. U.S.A.">
        <title>Extensive sampling of basidiomycete genomes demonstrates inadequacy of the white-rot/brown-rot paradigm for wood decay fungi.</title>
        <authorList>
            <person name="Riley R."/>
            <person name="Salamov A.A."/>
            <person name="Brown D.W."/>
            <person name="Nagy L.G."/>
            <person name="Floudas D."/>
            <person name="Held B.W."/>
            <person name="Levasseur A."/>
            <person name="Lombard V."/>
            <person name="Morin E."/>
            <person name="Otillar R."/>
            <person name="Lindquist E.A."/>
            <person name="Sun H."/>
            <person name="LaButti K.M."/>
            <person name="Schmutz J."/>
            <person name="Jabbour D."/>
            <person name="Luo H."/>
            <person name="Baker S.E."/>
            <person name="Pisabarro A.G."/>
            <person name="Walton J.D."/>
            <person name="Blanchette R.A."/>
            <person name="Henrissat B."/>
            <person name="Martin F."/>
            <person name="Cullen D."/>
            <person name="Hibbett D.S."/>
            <person name="Grigoriev I.V."/>
        </authorList>
    </citation>
    <scope>NUCLEOTIDE SEQUENCE [LARGE SCALE GENOMIC DNA]</scope>
    <source>
        <strain evidence="2">CBS 339.88</strain>
    </source>
</reference>
<dbReference type="HOGENOM" id="CLU_079147_0_0_1"/>
<dbReference type="EMBL" id="KL142377">
    <property type="protein sequence ID" value="KDR77111.1"/>
    <property type="molecule type" value="Genomic_DNA"/>
</dbReference>
<dbReference type="Proteomes" id="UP000027222">
    <property type="component" value="Unassembled WGS sequence"/>
</dbReference>
<evidence type="ECO:0008006" key="3">
    <source>
        <dbReference type="Google" id="ProtNLM"/>
    </source>
</evidence>